<evidence type="ECO:0000313" key="3">
    <source>
        <dbReference type="Proteomes" id="UP001169760"/>
    </source>
</evidence>
<evidence type="ECO:0008006" key="4">
    <source>
        <dbReference type="Google" id="ProtNLM"/>
    </source>
</evidence>
<dbReference type="AlphaFoldDB" id="A0AAW7XC61"/>
<sequence length="181" mass="19406">MSNNRKLVKLLAQICACCLVVGGAASGHAGGGLLGQTGYLTAGHFKVESEDYSAVEINYTAEATDVLAIKYGAGFYDGAPVKYGRDDFVGVTLAGYYHFDQNIINPYIGLGVFAGRTYNCSSAEKEHYGCEEESMFSLYPELGLAIKLDQFFIYPYVRRSFSTNNGGEAANVIGLAVGFGI</sequence>
<protein>
    <recommendedName>
        <fullName evidence="4">Outer membrane protein beta-barrel domain-containing protein</fullName>
    </recommendedName>
</protein>
<evidence type="ECO:0000313" key="2">
    <source>
        <dbReference type="EMBL" id="MDO6424313.1"/>
    </source>
</evidence>
<feature type="signal peptide" evidence="1">
    <location>
        <begin position="1"/>
        <end position="29"/>
    </location>
</feature>
<comment type="caution">
    <text evidence="2">The sequence shown here is derived from an EMBL/GenBank/DDBJ whole genome shotgun (WGS) entry which is preliminary data.</text>
</comment>
<keyword evidence="1" id="KW-0732">Signal</keyword>
<name>A0AAW7XC61_9GAMM</name>
<organism evidence="2 3">
    <name type="scientific">Saccharophagus degradans</name>
    <dbReference type="NCBI Taxonomy" id="86304"/>
    <lineage>
        <taxon>Bacteria</taxon>
        <taxon>Pseudomonadati</taxon>
        <taxon>Pseudomonadota</taxon>
        <taxon>Gammaproteobacteria</taxon>
        <taxon>Cellvibrionales</taxon>
        <taxon>Cellvibrionaceae</taxon>
        <taxon>Saccharophagus</taxon>
    </lineage>
</organism>
<gene>
    <name evidence="2" type="ORF">Q4521_17645</name>
</gene>
<dbReference type="RefSeq" id="WP_303493679.1">
    <property type="nucleotide sequence ID" value="NZ_JAUOPB010000014.1"/>
</dbReference>
<dbReference type="Proteomes" id="UP001169760">
    <property type="component" value="Unassembled WGS sequence"/>
</dbReference>
<evidence type="ECO:0000256" key="1">
    <source>
        <dbReference type="SAM" id="SignalP"/>
    </source>
</evidence>
<accession>A0AAW7XC61</accession>
<dbReference type="EMBL" id="JAUOPB010000014">
    <property type="protein sequence ID" value="MDO6424313.1"/>
    <property type="molecule type" value="Genomic_DNA"/>
</dbReference>
<feature type="chain" id="PRO_5043936463" description="Outer membrane protein beta-barrel domain-containing protein" evidence="1">
    <location>
        <begin position="30"/>
        <end position="181"/>
    </location>
</feature>
<reference evidence="2" key="1">
    <citation type="submission" date="2023-07" db="EMBL/GenBank/DDBJ databases">
        <title>Genome content predicts the carbon catabolic preferences of heterotrophic bacteria.</title>
        <authorList>
            <person name="Gralka M."/>
        </authorList>
    </citation>
    <scope>NUCLEOTIDE SEQUENCE</scope>
    <source>
        <strain evidence="2">I3M17_2</strain>
    </source>
</reference>
<proteinExistence type="predicted"/>